<reference evidence="2" key="1">
    <citation type="submission" date="2022-07" db="EMBL/GenBank/DDBJ databases">
        <title>Evaluation of T. orientalis genome assembly methods using nanopore sequencing and analysis of variation between genomes.</title>
        <authorList>
            <person name="Yam J."/>
            <person name="Micallef M.L."/>
            <person name="Liu M."/>
            <person name="Djordjevic S.P."/>
            <person name="Bogema D.R."/>
            <person name="Jenkins C."/>
        </authorList>
    </citation>
    <scope>NUCLEOTIDE SEQUENCE</scope>
    <source>
        <strain evidence="2">Goon Nure</strain>
    </source>
</reference>
<protein>
    <submittedName>
        <fullName evidence="2">Uncharacterized protein</fullName>
    </submittedName>
</protein>
<proteinExistence type="predicted"/>
<dbReference type="Proteomes" id="UP000244811">
    <property type="component" value="Chromosome 1"/>
</dbReference>
<gene>
    <name evidence="2" type="ORF">MACK_000395</name>
</gene>
<feature type="region of interest" description="Disordered" evidence="1">
    <location>
        <begin position="390"/>
        <end position="455"/>
    </location>
</feature>
<evidence type="ECO:0000313" key="3">
    <source>
        <dbReference type="Proteomes" id="UP000244811"/>
    </source>
</evidence>
<dbReference type="AlphaFoldDB" id="A0A976M9E7"/>
<organism evidence="2 3">
    <name type="scientific">Theileria orientalis</name>
    <dbReference type="NCBI Taxonomy" id="68886"/>
    <lineage>
        <taxon>Eukaryota</taxon>
        <taxon>Sar</taxon>
        <taxon>Alveolata</taxon>
        <taxon>Apicomplexa</taxon>
        <taxon>Aconoidasida</taxon>
        <taxon>Piroplasmida</taxon>
        <taxon>Theileriidae</taxon>
        <taxon>Theileria</taxon>
    </lineage>
</organism>
<feature type="region of interest" description="Disordered" evidence="1">
    <location>
        <begin position="48"/>
        <end position="69"/>
    </location>
</feature>
<evidence type="ECO:0000256" key="1">
    <source>
        <dbReference type="SAM" id="MobiDB-lite"/>
    </source>
</evidence>
<evidence type="ECO:0000313" key="2">
    <source>
        <dbReference type="EMBL" id="UKK00323.2"/>
    </source>
</evidence>
<accession>A0A976M9E7</accession>
<sequence length="865" mass="98355">MKENEIALALIGRIGINNFKDKDFVESIKKCVLHPEITSSNTINVSNDSKFEAEPENDGNSEKKSSLKNESLKNKTYNLKDEVPIQVQLLEHLVYLRNEPGFSKHDSLLKEDLKSRSLLIFAKNLFNELKRNSSWQSVLDDKAENDSEYSFEGMDKLFALILMINRLEKYLRSESTTSPILANNILLSFRYIFQSESSNLSVVQHPEWAIEYLRECVKKYMVIFKKAKSDIKLDCTNYFKALIPEPYCDDYGLLEEFTLVSRECSVDDIVASWCLLIAKEARLFVYSRLPFLVYDYFMENEDNRIGLTELTRMIANPKKSAVLEVSRSSFSDDKITSVVYSLIGSIVEFATYLRGFDAVSSYELFSDFDNNTTVPFIMIQFYSYNNASNSDSKADGGTRTNNCANNGTGNTDDNNTDNNTNHNLNNGNATRYSGGDDDTDDDGDDEAISANTGNEVSDSVLSRDCDEANLESKILLCFESNVLYGCLDALLEMENTHCMSISKKLLTLESFSDSIGVRTGLNTTLYLQDDQFLSQVSNVLIAVLKLVDRRCQCLKFIESKKQYVATVVVPLIDHFIDSVKHIWNSLENVLESCTISCMLLESATVLHEFLLKFTLSEFMPDTLASLENITQKMVGIINQYFVELYYEPFKNIHRQPLEVMAQITHKLLQMCALSSYKNYNKILRTTLSDMEKVLISTLIPNKSVDFILMDEEDVETSLNNCEYVLESVKKLVEPREYEETMQQVQDVKVILSMETVELKTSAEYLNLLGTGRISSKNNMEENNQESLGNTTNKLNKGDSFVSSIIFDDFEGDCTDDIHDSLIVSKIKQKLKIKKLTLSQTYTLIKHILYGTASDDYPLDEGEHSF</sequence>
<feature type="compositionally biased region" description="Acidic residues" evidence="1">
    <location>
        <begin position="435"/>
        <end position="447"/>
    </location>
</feature>
<name>A0A976M9E7_THEOR</name>
<feature type="compositionally biased region" description="Basic and acidic residues" evidence="1">
    <location>
        <begin position="60"/>
        <end position="69"/>
    </location>
</feature>
<dbReference type="EMBL" id="CP056069">
    <property type="protein sequence ID" value="UKK00323.2"/>
    <property type="molecule type" value="Genomic_DNA"/>
</dbReference>
<feature type="compositionally biased region" description="Low complexity" evidence="1">
    <location>
        <begin position="397"/>
        <end position="428"/>
    </location>
</feature>